<comment type="caution">
    <text evidence="2">The sequence shown here is derived from an EMBL/GenBank/DDBJ whole genome shotgun (WGS) entry which is preliminary data.</text>
</comment>
<keyword evidence="1" id="KW-0812">Transmembrane</keyword>
<keyword evidence="1" id="KW-0472">Membrane</keyword>
<evidence type="ECO:0000313" key="2">
    <source>
        <dbReference type="EMBL" id="HIT37518.1"/>
    </source>
</evidence>
<reference evidence="2" key="1">
    <citation type="submission" date="2020-10" db="EMBL/GenBank/DDBJ databases">
        <authorList>
            <person name="Gilroy R."/>
        </authorList>
    </citation>
    <scope>NUCLEOTIDE SEQUENCE</scope>
    <source>
        <strain evidence="2">CHK195-26880</strain>
    </source>
</reference>
<dbReference type="Proteomes" id="UP000886833">
    <property type="component" value="Unassembled WGS sequence"/>
</dbReference>
<gene>
    <name evidence="2" type="ORF">IAB59_03450</name>
</gene>
<reference evidence="2" key="2">
    <citation type="journal article" date="2021" name="PeerJ">
        <title>Extensive microbial diversity within the chicken gut microbiome revealed by metagenomics and culture.</title>
        <authorList>
            <person name="Gilroy R."/>
            <person name="Ravi A."/>
            <person name="Getino M."/>
            <person name="Pursley I."/>
            <person name="Horton D.L."/>
            <person name="Alikhan N.F."/>
            <person name="Baker D."/>
            <person name="Gharbi K."/>
            <person name="Hall N."/>
            <person name="Watson M."/>
            <person name="Adriaenssens E.M."/>
            <person name="Foster-Nyarko E."/>
            <person name="Jarju S."/>
            <person name="Secka A."/>
            <person name="Antonio M."/>
            <person name="Oren A."/>
            <person name="Chaudhuri R.R."/>
            <person name="La Ragione R."/>
            <person name="Hildebrand F."/>
            <person name="Pallen M.J."/>
        </authorList>
    </citation>
    <scope>NUCLEOTIDE SEQUENCE</scope>
    <source>
        <strain evidence="2">CHK195-26880</strain>
    </source>
</reference>
<name>A0A9D1GAU4_9FIRM</name>
<keyword evidence="1" id="KW-1133">Transmembrane helix</keyword>
<evidence type="ECO:0000313" key="3">
    <source>
        <dbReference type="Proteomes" id="UP000886833"/>
    </source>
</evidence>
<dbReference type="AlphaFoldDB" id="A0A9D1GAU4"/>
<dbReference type="EMBL" id="DVKQ01000046">
    <property type="protein sequence ID" value="HIT37518.1"/>
    <property type="molecule type" value="Genomic_DNA"/>
</dbReference>
<proteinExistence type="predicted"/>
<evidence type="ECO:0000256" key="1">
    <source>
        <dbReference type="SAM" id="Phobius"/>
    </source>
</evidence>
<accession>A0A9D1GAU4</accession>
<sequence length="180" mass="20763">MKDKKVLNKRGFMLVETLIVGVFVMGIFSLLYTNFFPLIGEYERYKTYDTVESTYIAHWARMIALKGLPDSIYTTTRGNGYLDISDCNLYTTSTGQSDCAAFKVMNNISRIYLTTYSTVNFKNFIKDNSAFSRSFREYISYLPTYSKNTSKTPSTGYYRVIVEYVSNDTYKYGNIEVHKG</sequence>
<protein>
    <submittedName>
        <fullName evidence="2">Uncharacterized protein</fullName>
    </submittedName>
</protein>
<organism evidence="2 3">
    <name type="scientific">Candidatus Onthousia faecipullorum</name>
    <dbReference type="NCBI Taxonomy" id="2840887"/>
    <lineage>
        <taxon>Bacteria</taxon>
        <taxon>Bacillati</taxon>
        <taxon>Bacillota</taxon>
        <taxon>Bacilli</taxon>
        <taxon>Candidatus Onthousia</taxon>
    </lineage>
</organism>
<feature type="transmembrane region" description="Helical" evidence="1">
    <location>
        <begin position="12"/>
        <end position="32"/>
    </location>
</feature>